<organism evidence="1">
    <name type="scientific">human gut metagenome</name>
    <dbReference type="NCBI Taxonomy" id="408170"/>
    <lineage>
        <taxon>unclassified sequences</taxon>
        <taxon>metagenomes</taxon>
        <taxon>organismal metagenomes</taxon>
    </lineage>
</organism>
<protein>
    <recommendedName>
        <fullName evidence="2">WYL domain-containing protein</fullName>
    </recommendedName>
</protein>
<proteinExistence type="predicted"/>
<comment type="caution">
    <text evidence="1">The sequence shown here is derived from an EMBL/GenBank/DDBJ whole genome shotgun (WGS) entry which is preliminary data.</text>
</comment>
<gene>
    <name evidence="1" type="ORF">OBE_17010</name>
</gene>
<dbReference type="AlphaFoldDB" id="K1R8G1"/>
<evidence type="ECO:0008006" key="2">
    <source>
        <dbReference type="Google" id="ProtNLM"/>
    </source>
</evidence>
<sequence>MARSSNQKQKILYIEKMFREESDELHALTVAGIQEKLERLGITAERKALYSDIETLRDILGMDICSDKNGTYYLASRDFEFEELQLLADAVACSKFISEEKSRALIGKIAHL</sequence>
<reference evidence="1" key="1">
    <citation type="journal article" date="2013" name="Environ. Microbiol.">
        <title>Microbiota from the distal guts of lean and obese adolescents exhibit partial functional redundancy besides clear differences in community structure.</title>
        <authorList>
            <person name="Ferrer M."/>
            <person name="Ruiz A."/>
            <person name="Lanza F."/>
            <person name="Haange S.B."/>
            <person name="Oberbach A."/>
            <person name="Till H."/>
            <person name="Bargiela R."/>
            <person name="Campoy C."/>
            <person name="Segura M.T."/>
            <person name="Richter M."/>
            <person name="von Bergen M."/>
            <person name="Seifert J."/>
            <person name="Suarez A."/>
        </authorList>
    </citation>
    <scope>NUCLEOTIDE SEQUENCE</scope>
</reference>
<name>K1R8G1_9ZZZZ</name>
<dbReference type="InterPro" id="IPR036390">
    <property type="entry name" value="WH_DNA-bd_sf"/>
</dbReference>
<feature type="non-terminal residue" evidence="1">
    <location>
        <position position="112"/>
    </location>
</feature>
<dbReference type="SUPFAM" id="SSF46785">
    <property type="entry name" value="Winged helix' DNA-binding domain"/>
    <property type="match status" value="1"/>
</dbReference>
<evidence type="ECO:0000313" key="1">
    <source>
        <dbReference type="EMBL" id="EKC45217.1"/>
    </source>
</evidence>
<dbReference type="EMBL" id="AJWZ01011451">
    <property type="protein sequence ID" value="EKC45217.1"/>
    <property type="molecule type" value="Genomic_DNA"/>
</dbReference>
<accession>K1R8G1</accession>